<protein>
    <submittedName>
        <fullName evidence="3">Two-component system activity regulator YycH</fullName>
    </submittedName>
</protein>
<name>A0ABU4GBP3_9BACL</name>
<dbReference type="CDD" id="cd15787">
    <property type="entry name" value="YycH_N"/>
    <property type="match status" value="1"/>
</dbReference>
<feature type="transmembrane region" description="Helical" evidence="1">
    <location>
        <begin position="12"/>
        <end position="31"/>
    </location>
</feature>
<accession>A0ABU4GBP3</accession>
<keyword evidence="1" id="KW-0472">Membrane</keyword>
<comment type="caution">
    <text evidence="3">The sequence shown here is derived from an EMBL/GenBank/DDBJ whole genome shotgun (WGS) entry which is preliminary data.</text>
</comment>
<keyword evidence="1" id="KW-1133">Transmembrane helix</keyword>
<dbReference type="EMBL" id="JAUBDI010000015">
    <property type="protein sequence ID" value="MDW0114326.1"/>
    <property type="molecule type" value="Genomic_DNA"/>
</dbReference>
<proteinExistence type="predicted"/>
<evidence type="ECO:0000313" key="4">
    <source>
        <dbReference type="Proteomes" id="UP001282284"/>
    </source>
</evidence>
<dbReference type="RefSeq" id="WP_317945277.1">
    <property type="nucleotide sequence ID" value="NZ_JAUBDI010000015.1"/>
</dbReference>
<dbReference type="Gene3D" id="3.10.450.310">
    <property type="match status" value="1"/>
</dbReference>
<dbReference type="Proteomes" id="UP001282284">
    <property type="component" value="Unassembled WGS sequence"/>
</dbReference>
<dbReference type="Gene3D" id="3.30.310.160">
    <property type="entry name" value="YycH protein, domain 2"/>
    <property type="match status" value="1"/>
</dbReference>
<keyword evidence="1" id="KW-0812">Transmembrane</keyword>
<evidence type="ECO:0000313" key="3">
    <source>
        <dbReference type="EMBL" id="MDW0114326.1"/>
    </source>
</evidence>
<feature type="domain" description="Regulatory protein YycH" evidence="2">
    <location>
        <begin position="7"/>
        <end position="433"/>
    </location>
</feature>
<dbReference type="InterPro" id="IPR009996">
    <property type="entry name" value="YycH"/>
</dbReference>
<gene>
    <name evidence="3" type="primary">yycH</name>
    <name evidence="3" type="ORF">QT711_14100</name>
</gene>
<evidence type="ECO:0000259" key="2">
    <source>
        <dbReference type="Pfam" id="PF07435"/>
    </source>
</evidence>
<dbReference type="InterPro" id="IPR042274">
    <property type="entry name" value="YycH/YycI_2"/>
</dbReference>
<dbReference type="Pfam" id="PF07435">
    <property type="entry name" value="YycH"/>
    <property type="match status" value="1"/>
</dbReference>
<keyword evidence="4" id="KW-1185">Reference proteome</keyword>
<evidence type="ECO:0000256" key="1">
    <source>
        <dbReference type="SAM" id="Phobius"/>
    </source>
</evidence>
<organism evidence="3 4">
    <name type="scientific">Sporosarcina saromensis</name>
    <dbReference type="NCBI Taxonomy" id="359365"/>
    <lineage>
        <taxon>Bacteria</taxon>
        <taxon>Bacillati</taxon>
        <taxon>Bacillota</taxon>
        <taxon>Bacilli</taxon>
        <taxon>Bacillales</taxon>
        <taxon>Caryophanaceae</taxon>
        <taxon>Sporosarcina</taxon>
    </lineage>
</organism>
<sequence length="447" mass="51860">MGLKYIEPIKSIILLLLVLMSITFTFSIWTYSPQLAPIDQSKTVDISIGQQKDVKDVVKPYKFLIKYEEELKGTTDQIAIDKILRDMGTWKVSQLLQDPTEMNKVQMKEFFEQPNQFTLYFNGQVPLPAYDEILPIDEMTKKNLPEFSFDRLIVRWDPKAIAFEVHFINRATGIHFYGKANLADTTKSYQSIIMESEELTHYVEVKNQEPTYLAVPDEPVPMVQKTYYQEEISPGRFRDALFNDPNAVKRSQVDHNHEEFGDDHALMVVNTETKMLDFVHPAAEAREPAKPSDLLLDVIDSINEHGGWTDSFRYSYINSLSRYVKFQLFINGYPVHSESDASGLTEIVQFYGDDRVFRYIRPYYTLESSLSFNENMDLPSGTNVVQSLMESEDLDFSLVEELTVGYMMKHDLEQRIFVLEPAWFYLFKGTWKRYTPEQTGGEPFGLE</sequence>
<reference evidence="3 4" key="1">
    <citation type="submission" date="2023-06" db="EMBL/GenBank/DDBJ databases">
        <title>Sporosarcina sp. nov., isolated from Korean traditional fermented seafood 'Jeotgal'.</title>
        <authorList>
            <person name="Yang A.I."/>
            <person name="Shin N.-R."/>
        </authorList>
    </citation>
    <scope>NUCLEOTIDE SEQUENCE [LARGE SCALE GENOMIC DNA]</scope>
    <source>
        <strain evidence="3 4">KCTC13119</strain>
    </source>
</reference>